<gene>
    <name evidence="2" type="ORF">DCMF_10670</name>
</gene>
<protein>
    <recommendedName>
        <fullName evidence="1">Cyclodeaminase/cyclohydrolase domain-containing protein</fullName>
    </recommendedName>
</protein>
<dbReference type="RefSeq" id="WP_148134424.1">
    <property type="nucleotide sequence ID" value="NZ_CP017634.1"/>
</dbReference>
<reference evidence="2 3" key="1">
    <citation type="submission" date="2016-10" db="EMBL/GenBank/DDBJ databases">
        <title>Complete Genome Sequence of Peptococcaceae strain DCMF.</title>
        <authorList>
            <person name="Edwards R.J."/>
            <person name="Holland S.I."/>
            <person name="Deshpande N.P."/>
            <person name="Wong Y.K."/>
            <person name="Ertan H."/>
            <person name="Manefield M."/>
            <person name="Russell T.L."/>
            <person name="Lee M.J."/>
        </authorList>
    </citation>
    <scope>NUCLEOTIDE SEQUENCE [LARGE SCALE GENOMIC DNA]</scope>
    <source>
        <strain evidence="2 3">DCMF</strain>
    </source>
</reference>
<proteinExistence type="predicted"/>
<dbReference type="Proteomes" id="UP000323521">
    <property type="component" value="Chromosome"/>
</dbReference>
<dbReference type="KEGG" id="fwa:DCMF_10670"/>
<name>A0A3G1KRV7_FORW1</name>
<dbReference type="Pfam" id="PF04961">
    <property type="entry name" value="FTCD_C"/>
    <property type="match status" value="1"/>
</dbReference>
<evidence type="ECO:0000313" key="2">
    <source>
        <dbReference type="EMBL" id="ATW25170.1"/>
    </source>
</evidence>
<evidence type="ECO:0000259" key="1">
    <source>
        <dbReference type="Pfam" id="PF04961"/>
    </source>
</evidence>
<accession>A0A3G1KRV7</accession>
<evidence type="ECO:0000313" key="3">
    <source>
        <dbReference type="Proteomes" id="UP000323521"/>
    </source>
</evidence>
<dbReference type="Gene3D" id="1.20.120.680">
    <property type="entry name" value="Formiminotetrahydrofolate cyclodeaminase monomer, up-and-down helical bundle"/>
    <property type="match status" value="1"/>
</dbReference>
<dbReference type="InterPro" id="IPR036178">
    <property type="entry name" value="Formintransfe-cycloase-like_sf"/>
</dbReference>
<dbReference type="GO" id="GO:0003824">
    <property type="term" value="F:catalytic activity"/>
    <property type="evidence" value="ECO:0007669"/>
    <property type="project" value="InterPro"/>
</dbReference>
<dbReference type="OrthoDB" id="7959174at2"/>
<dbReference type="AlphaFoldDB" id="A0A3G1KRV7"/>
<keyword evidence="3" id="KW-1185">Reference proteome</keyword>
<dbReference type="EMBL" id="CP017634">
    <property type="protein sequence ID" value="ATW25170.1"/>
    <property type="molecule type" value="Genomic_DNA"/>
</dbReference>
<dbReference type="InterPro" id="IPR007044">
    <property type="entry name" value="Cyclodeamin/CycHdrlase"/>
</dbReference>
<organism evidence="2 3">
    <name type="scientific">Formimonas warabiya</name>
    <dbReference type="NCBI Taxonomy" id="1761012"/>
    <lineage>
        <taxon>Bacteria</taxon>
        <taxon>Bacillati</taxon>
        <taxon>Bacillota</taxon>
        <taxon>Clostridia</taxon>
        <taxon>Eubacteriales</taxon>
        <taxon>Peptococcaceae</taxon>
        <taxon>Candidatus Formimonas</taxon>
    </lineage>
</organism>
<sequence length="209" mass="22061">MLVDFTCREFLDELAAQSPAPGGGSVSALAGSLGGALVSMVARLTVGKEEFNPVREEMHEVVARAEELRSRLTGLIDRDTEAFNRVMGAYRLPKGTEAEKGARAQAIQEAMKNAALLPLEAAACCLDVLHLAREVVAKGTPNALSDGGVAALMAYAGLRGALFNVAINLAAIKDGAWIKGIKEQKGEIQDQGEAVYRQVIGEVEGKLSL</sequence>
<dbReference type="SUPFAM" id="SSF101262">
    <property type="entry name" value="Methenyltetrahydrofolate cyclohydrolase-like"/>
    <property type="match status" value="1"/>
</dbReference>
<feature type="domain" description="Cyclodeaminase/cyclohydrolase" evidence="1">
    <location>
        <begin position="6"/>
        <end position="184"/>
    </location>
</feature>